<dbReference type="InterPro" id="IPR019420">
    <property type="entry name" value="7TM_GPCR_serpentine_rcpt_Srbc"/>
</dbReference>
<dbReference type="EMBL" id="HE601466">
    <property type="protein sequence ID" value="CAP36069.1"/>
    <property type="molecule type" value="Genomic_DNA"/>
</dbReference>
<accession>A8XTU3</accession>
<dbReference type="RefSeq" id="XP_002638443.1">
    <property type="nucleotide sequence ID" value="XM_002638397.1"/>
</dbReference>
<proteinExistence type="predicted"/>
<keyword evidence="1" id="KW-0472">Membrane</keyword>
<protein>
    <submittedName>
        <fullName evidence="2">Protein CBG18659</fullName>
    </submittedName>
</protein>
<feature type="transmembrane region" description="Helical" evidence="1">
    <location>
        <begin position="69"/>
        <end position="90"/>
    </location>
</feature>
<evidence type="ECO:0000313" key="2">
    <source>
        <dbReference type="EMBL" id="CAP36069.1"/>
    </source>
</evidence>
<evidence type="ECO:0000256" key="1">
    <source>
        <dbReference type="SAM" id="Phobius"/>
    </source>
</evidence>
<dbReference type="InParanoid" id="A8XTU3"/>
<gene>
    <name evidence="2 4" type="ORF">CBG18659</name>
    <name evidence="2" type="ORF">CBG_18659</name>
</gene>
<name>A8XTU3_CAEBR</name>
<keyword evidence="3" id="KW-1185">Reference proteome</keyword>
<dbReference type="HOGENOM" id="CLU_059075_0_1_1"/>
<keyword evidence="1" id="KW-1133">Transmembrane helix</keyword>
<dbReference type="PANTHER" id="PTHR46418">
    <property type="entry name" value="SRBC-64-RELATED-RELATED"/>
    <property type="match status" value="1"/>
</dbReference>
<dbReference type="WormBase" id="CBG18659">
    <property type="protein sequence ID" value="CBP49045"/>
    <property type="gene ID" value="WBGene00038039"/>
</dbReference>
<dbReference type="Proteomes" id="UP000008549">
    <property type="component" value="Unassembled WGS sequence"/>
</dbReference>
<dbReference type="GeneID" id="8580440"/>
<feature type="transmembrane region" description="Helical" evidence="1">
    <location>
        <begin position="24"/>
        <end position="48"/>
    </location>
</feature>
<feature type="transmembrane region" description="Helical" evidence="1">
    <location>
        <begin position="157"/>
        <end position="180"/>
    </location>
</feature>
<reference evidence="2 3" key="2">
    <citation type="journal article" date="2011" name="PLoS Genet.">
        <title>Caenorhabditis briggsae recombinant inbred line genotypes reveal inter-strain incompatibility and the evolution of recombination.</title>
        <authorList>
            <person name="Ross J.A."/>
            <person name="Koboldt D.C."/>
            <person name="Staisch J.E."/>
            <person name="Chamberlin H.M."/>
            <person name="Gupta B.P."/>
            <person name="Miller R.D."/>
            <person name="Baird S.E."/>
            <person name="Haag E.S."/>
        </authorList>
    </citation>
    <scope>NUCLEOTIDE SEQUENCE [LARGE SCALE GENOMIC DNA]</scope>
    <source>
        <strain evidence="2 3">AF16</strain>
    </source>
</reference>
<dbReference type="OMA" id="ESVMICT"/>
<dbReference type="AlphaFoldDB" id="A8XTU3"/>
<evidence type="ECO:0000313" key="3">
    <source>
        <dbReference type="Proteomes" id="UP000008549"/>
    </source>
</evidence>
<feature type="transmembrane region" description="Helical" evidence="1">
    <location>
        <begin position="116"/>
        <end position="136"/>
    </location>
</feature>
<feature type="non-terminal residue" evidence="2">
    <location>
        <position position="1"/>
    </location>
</feature>
<dbReference type="eggNOG" id="ENOG502TJDR">
    <property type="taxonomic scope" value="Eukaryota"/>
</dbReference>
<dbReference type="PANTHER" id="PTHR46418:SF1">
    <property type="entry name" value="G-PROTEIN COUPLED RECEPTORS FAMILY 1 PROFILE DOMAIN-CONTAINING PROTEIN-RELATED"/>
    <property type="match status" value="1"/>
</dbReference>
<dbReference type="CTD" id="8580440"/>
<reference evidence="2 3" key="1">
    <citation type="journal article" date="2003" name="PLoS Biol.">
        <title>The genome sequence of Caenorhabditis briggsae: a platform for comparative genomics.</title>
        <authorList>
            <person name="Stein L.D."/>
            <person name="Bao Z."/>
            <person name="Blasiar D."/>
            <person name="Blumenthal T."/>
            <person name="Brent M.R."/>
            <person name="Chen N."/>
            <person name="Chinwalla A."/>
            <person name="Clarke L."/>
            <person name="Clee C."/>
            <person name="Coghlan A."/>
            <person name="Coulson A."/>
            <person name="D'Eustachio P."/>
            <person name="Fitch D.H."/>
            <person name="Fulton L.A."/>
            <person name="Fulton R.E."/>
            <person name="Griffiths-Jones S."/>
            <person name="Harris T.W."/>
            <person name="Hillier L.W."/>
            <person name="Kamath R."/>
            <person name="Kuwabara P.E."/>
            <person name="Mardis E.R."/>
            <person name="Marra M.A."/>
            <person name="Miner T.L."/>
            <person name="Minx P."/>
            <person name="Mullikin J.C."/>
            <person name="Plumb R.W."/>
            <person name="Rogers J."/>
            <person name="Schein J.E."/>
            <person name="Sohrmann M."/>
            <person name="Spieth J."/>
            <person name="Stajich J.E."/>
            <person name="Wei C."/>
            <person name="Willey D."/>
            <person name="Wilson R.K."/>
            <person name="Durbin R."/>
            <person name="Waterston R.H."/>
        </authorList>
    </citation>
    <scope>NUCLEOTIDE SEQUENCE [LARGE SCALE GENOMIC DNA]</scope>
    <source>
        <strain evidence="2 3">AF16</strain>
    </source>
</reference>
<keyword evidence="1" id="KW-0812">Transmembrane</keyword>
<organism evidence="2 3">
    <name type="scientific">Caenorhabditis briggsae</name>
    <dbReference type="NCBI Taxonomy" id="6238"/>
    <lineage>
        <taxon>Eukaryota</taxon>
        <taxon>Metazoa</taxon>
        <taxon>Ecdysozoa</taxon>
        <taxon>Nematoda</taxon>
        <taxon>Chromadorea</taxon>
        <taxon>Rhabditida</taxon>
        <taxon>Rhabditina</taxon>
        <taxon>Rhabditomorpha</taxon>
        <taxon>Rhabditoidea</taxon>
        <taxon>Rhabditidae</taxon>
        <taxon>Peloderinae</taxon>
        <taxon>Caenorhabditis</taxon>
    </lineage>
</organism>
<evidence type="ECO:0000313" key="4">
    <source>
        <dbReference type="WormBase" id="CBG18659"/>
    </source>
</evidence>
<dbReference type="STRING" id="6238.A8XTU3"/>
<feature type="transmembrane region" description="Helical" evidence="1">
    <location>
        <begin position="192"/>
        <end position="210"/>
    </location>
</feature>
<sequence length="224" mass="26008">FSVSLSMLYFLVHQFFPDFAIKNLIFFIIWPALILGTIRANLVLLITFDRCLAANFPIFHHNYRSKIPIILIISIFLIYTIFEHFVLFGFCDFTLNVPINCDTLICSVNLCYYNYWLLYEQLVYVLIGFFTISLVFEKFNILKIRKRFFLFQATRIALLDSIIICFFDIIPTILLAHFPALSFPNVGPLSAVSKNSGFLIEGIIICFFLFRKPKTTSVQAWSSS</sequence>
<feature type="non-terminal residue" evidence="2">
    <location>
        <position position="224"/>
    </location>
</feature>
<dbReference type="KEGG" id="cbr:CBG_18659"/>
<dbReference type="Pfam" id="PF10316">
    <property type="entry name" value="7TM_GPCR_Srbc"/>
    <property type="match status" value="1"/>
</dbReference>